<dbReference type="GO" id="GO:0000492">
    <property type="term" value="P:box C/D snoRNP assembly"/>
    <property type="evidence" value="ECO:0007669"/>
    <property type="project" value="TreeGrafter"/>
</dbReference>
<feature type="compositionally biased region" description="Polar residues" evidence="1">
    <location>
        <begin position="363"/>
        <end position="381"/>
    </location>
</feature>
<evidence type="ECO:0000259" key="2">
    <source>
        <dbReference type="Pfam" id="PF10453"/>
    </source>
</evidence>
<keyword evidence="4" id="KW-1185">Reference proteome</keyword>
<dbReference type="InterPro" id="IPR019496">
    <property type="entry name" value="NUFIP1_cons_dom"/>
</dbReference>
<dbReference type="AlphaFoldDB" id="A0A5N5LMX6"/>
<organism evidence="3 4">
    <name type="scientific">Salix brachista</name>
    <dbReference type="NCBI Taxonomy" id="2182728"/>
    <lineage>
        <taxon>Eukaryota</taxon>
        <taxon>Viridiplantae</taxon>
        <taxon>Streptophyta</taxon>
        <taxon>Embryophyta</taxon>
        <taxon>Tracheophyta</taxon>
        <taxon>Spermatophyta</taxon>
        <taxon>Magnoliopsida</taxon>
        <taxon>eudicotyledons</taxon>
        <taxon>Gunneridae</taxon>
        <taxon>Pentapetalae</taxon>
        <taxon>rosids</taxon>
        <taxon>fabids</taxon>
        <taxon>Malpighiales</taxon>
        <taxon>Salicaceae</taxon>
        <taxon>Saliceae</taxon>
        <taxon>Salix</taxon>
    </lineage>
</organism>
<sequence>MHRNLKPDPGKPEEAVYGGKEVALNFGLVEDWTAVQGGRLEEGGVAVSSFDIFVDVVAYDSLDAQKMKPFFNSRRPKHHKQKANTAPLNQQGFSTNPSLTNAMPTQPQLGLANPQIPIPFNNSNTLSSNGQGMANMPPLIAQQPGLLNGPNDLAILQLQNQVNKLNALKMLMDQVNQLQGELFGPSFSNLPQQLNQNMGLLRNPLQNMMNPVMPFQMPINSQVGPFNVPSSNHQVVGAQSQNFFVNPQFGAEQRVNPNQPNFVMPTTSAYGSKLFADQQVQGNLSASQQGQNFLMPAVGANGSNPLTVANQREEGNPPALRQSEKVSMPAMAANGAKPLPIAAQQGQGNSSASQQSWNSQPSTYNRWQGNPARNGQSSTPKSKWEKSSGKNFKNNRNREPSQPGHHKSDFNCMDNGKRKLEFSNEHGRKGHGNERVAKFGRTDLTDQATEEKRTFFYTEQEIKQWRESRRKHYPTKTNIEKKQTEVIDREANFRRKQLKEILAKQAELGVEVAEIPPDYLLDSEKLGVQVAEISPPQVLNSEKLGVEVAEIPPRHLLDSKKQEHGREDNRRSLTKKGKFWNKHDKGGRCNKKGRSAKQVGSANEERKPTLLEKLLSADLKRDKHQLLQVFKFIVANSFFKDWPEKPLKFPSVVAKEDGYEDEMGGGKSPLVREEVSEDRNNTTTENFGDRDDCIEHDAQVELGNGFVRGKCDIVDEVYRVEEGEIVD</sequence>
<reference evidence="4" key="1">
    <citation type="journal article" date="2019" name="Gigascience">
        <title>De novo genome assembly of the endangered Acer yangbiense, a plant species with extremely small populations endemic to Yunnan Province, China.</title>
        <authorList>
            <person name="Yang J."/>
            <person name="Wariss H.M."/>
            <person name="Tao L."/>
            <person name="Zhang R."/>
            <person name="Yun Q."/>
            <person name="Hollingsworth P."/>
            <person name="Dao Z."/>
            <person name="Luo G."/>
            <person name="Guo H."/>
            <person name="Ma Y."/>
            <person name="Sun W."/>
        </authorList>
    </citation>
    <scope>NUCLEOTIDE SEQUENCE [LARGE SCALE GENOMIC DNA]</scope>
    <source>
        <strain evidence="4">cv. br00</strain>
    </source>
</reference>
<feature type="region of interest" description="Disordered" evidence="1">
    <location>
        <begin position="579"/>
        <end position="605"/>
    </location>
</feature>
<feature type="compositionally biased region" description="Low complexity" evidence="1">
    <location>
        <begin position="343"/>
        <end position="362"/>
    </location>
</feature>
<dbReference type="EMBL" id="VDCV01000008">
    <property type="protein sequence ID" value="KAB5543958.1"/>
    <property type="molecule type" value="Genomic_DNA"/>
</dbReference>
<evidence type="ECO:0000313" key="3">
    <source>
        <dbReference type="EMBL" id="KAB5543958.1"/>
    </source>
</evidence>
<feature type="domain" description="FMR1-interacting protein 1 conserved" evidence="2">
    <location>
        <begin position="452"/>
        <end position="485"/>
    </location>
</feature>
<evidence type="ECO:0000313" key="4">
    <source>
        <dbReference type="Proteomes" id="UP000326939"/>
    </source>
</evidence>
<dbReference type="Pfam" id="PF10453">
    <property type="entry name" value="NUFIP1"/>
    <property type="match status" value="1"/>
</dbReference>
<evidence type="ECO:0000256" key="1">
    <source>
        <dbReference type="SAM" id="MobiDB-lite"/>
    </source>
</evidence>
<dbReference type="Proteomes" id="UP000326939">
    <property type="component" value="Chromosome 8"/>
</dbReference>
<dbReference type="GO" id="GO:0005634">
    <property type="term" value="C:nucleus"/>
    <property type="evidence" value="ECO:0007669"/>
    <property type="project" value="TreeGrafter"/>
</dbReference>
<dbReference type="InterPro" id="IPR039136">
    <property type="entry name" value="NUFIP1-like"/>
</dbReference>
<proteinExistence type="predicted"/>
<feature type="region of interest" description="Disordered" evidence="1">
    <location>
        <begin position="341"/>
        <end position="415"/>
    </location>
</feature>
<feature type="compositionally biased region" description="Basic and acidic residues" evidence="1">
    <location>
        <begin position="670"/>
        <end position="680"/>
    </location>
</feature>
<protein>
    <recommendedName>
        <fullName evidence="2">FMR1-interacting protein 1 conserved domain-containing protein</fullName>
    </recommendedName>
</protein>
<comment type="caution">
    <text evidence="3">The sequence shown here is derived from an EMBL/GenBank/DDBJ whole genome shotgun (WGS) entry which is preliminary data.</text>
</comment>
<dbReference type="GO" id="GO:0003723">
    <property type="term" value="F:RNA binding"/>
    <property type="evidence" value="ECO:0007669"/>
    <property type="project" value="InterPro"/>
</dbReference>
<dbReference type="PANTHER" id="PTHR13309:SF0">
    <property type="entry name" value="FMR1-INTERACTING PROTEIN NUFIP1"/>
    <property type="match status" value="1"/>
</dbReference>
<accession>A0A5N5LMX6</accession>
<name>A0A5N5LMX6_9ROSI</name>
<gene>
    <name evidence="3" type="ORF">DKX38_012070</name>
</gene>
<feature type="region of interest" description="Disordered" evidence="1">
    <location>
        <begin position="658"/>
        <end position="690"/>
    </location>
</feature>
<dbReference type="PANTHER" id="PTHR13309">
    <property type="entry name" value="NUCLEAR FRAGILE X MENTAL RETARDATION PROTEIN INTERACTING PROTEIN 1"/>
    <property type="match status" value="1"/>
</dbReference>